<dbReference type="Pfam" id="PF03140">
    <property type="entry name" value="DUF247"/>
    <property type="match status" value="1"/>
</dbReference>
<dbReference type="OrthoDB" id="672127at2759"/>
<reference evidence="2" key="1">
    <citation type="submission" date="2020-05" db="EMBL/GenBank/DDBJ databases">
        <title>WGS assembly of Corymbia citriodora subspecies variegata.</title>
        <authorList>
            <person name="Barry K."/>
            <person name="Hundley H."/>
            <person name="Shu S."/>
            <person name="Jenkins J."/>
            <person name="Grimwood J."/>
            <person name="Baten A."/>
        </authorList>
    </citation>
    <scope>NUCLEOTIDE SEQUENCE</scope>
    <source>
        <strain evidence="2">CV2-018</strain>
    </source>
</reference>
<sequence>MLMEDQKLRYLQNFLQHNQNYCLKDYIQRAKSWEDEARNCYDKQIGLNSDQFAEMMLLDGISVIQLFLMFRDHQRRLPNDQIFGKPWKFTDVCHDMALLENQIPFFVVQKLFEMAFGTHQHHMLELLELVCLFFKRVMRKEKLPEAVMETGVKHFVHAISLSFLPSVRKTPNENHKEMKFSPSVTELMAAGSKCLFDIEFENGVLGIPFLLLDDLTETDFRNILAFEQCYCKNRYLVDCMAFMSHLVDTLGDAELLINKGIIENCLSSKEAAVRLISTLSHENRMSRYYNFNSLSHKLVNHCQRPNNKWKATFKRDYCSNPWVVISVIAAGVLLLLTVAQTVFSALSLA</sequence>
<keyword evidence="1" id="KW-0812">Transmembrane</keyword>
<comment type="caution">
    <text evidence="2">The sequence shown here is derived from an EMBL/GenBank/DDBJ whole genome shotgun (WGS) entry which is preliminary data.</text>
</comment>
<evidence type="ECO:0000313" key="3">
    <source>
        <dbReference type="Proteomes" id="UP000806378"/>
    </source>
</evidence>
<protein>
    <submittedName>
        <fullName evidence="2">Uncharacterized protein</fullName>
    </submittedName>
</protein>
<dbReference type="InterPro" id="IPR004158">
    <property type="entry name" value="DUF247_pln"/>
</dbReference>
<evidence type="ECO:0000313" key="2">
    <source>
        <dbReference type="EMBL" id="KAF7852062.1"/>
    </source>
</evidence>
<gene>
    <name evidence="2" type="ORF">BT93_L0590</name>
</gene>
<keyword evidence="3" id="KW-1185">Reference proteome</keyword>
<evidence type="ECO:0000256" key="1">
    <source>
        <dbReference type="SAM" id="Phobius"/>
    </source>
</evidence>
<keyword evidence="1" id="KW-1133">Transmembrane helix</keyword>
<dbReference type="PANTHER" id="PTHR31170">
    <property type="entry name" value="BNAC04G53230D PROTEIN"/>
    <property type="match status" value="1"/>
</dbReference>
<accession>A0A8T0CZG1</accession>
<dbReference type="Proteomes" id="UP000806378">
    <property type="component" value="Unassembled WGS sequence"/>
</dbReference>
<dbReference type="AlphaFoldDB" id="A0A8T0CZG1"/>
<name>A0A8T0CZG1_CORYI</name>
<dbReference type="EMBL" id="MU089520">
    <property type="protein sequence ID" value="KAF7852062.1"/>
    <property type="molecule type" value="Genomic_DNA"/>
</dbReference>
<feature type="transmembrane region" description="Helical" evidence="1">
    <location>
        <begin position="322"/>
        <end position="343"/>
    </location>
</feature>
<organism evidence="2 3">
    <name type="scientific">Corymbia citriodora subsp. variegata</name>
    <dbReference type="NCBI Taxonomy" id="360336"/>
    <lineage>
        <taxon>Eukaryota</taxon>
        <taxon>Viridiplantae</taxon>
        <taxon>Streptophyta</taxon>
        <taxon>Embryophyta</taxon>
        <taxon>Tracheophyta</taxon>
        <taxon>Spermatophyta</taxon>
        <taxon>Magnoliopsida</taxon>
        <taxon>eudicotyledons</taxon>
        <taxon>Gunneridae</taxon>
        <taxon>Pentapetalae</taxon>
        <taxon>rosids</taxon>
        <taxon>malvids</taxon>
        <taxon>Myrtales</taxon>
        <taxon>Myrtaceae</taxon>
        <taxon>Myrtoideae</taxon>
        <taxon>Eucalypteae</taxon>
        <taxon>Corymbia</taxon>
    </lineage>
</organism>
<dbReference type="Gramene" id="rna-gnl|WGS:JABURB|Cocit.L0590.1">
    <property type="protein sequence ID" value="cds-KAF7852062.1"/>
    <property type="gene ID" value="gene-BT93_L0590"/>
</dbReference>
<proteinExistence type="predicted"/>
<keyword evidence="1" id="KW-0472">Membrane</keyword>
<dbReference type="PANTHER" id="PTHR31170:SF25">
    <property type="entry name" value="BNAA09G04570D PROTEIN"/>
    <property type="match status" value="1"/>
</dbReference>